<reference evidence="5 6" key="1">
    <citation type="submission" date="2019-07" db="EMBL/GenBank/DDBJ databases">
        <title>Whole genome shotgun sequence of Clostridium butyricum NBRC 3858.</title>
        <authorList>
            <person name="Hosoyama A."/>
            <person name="Uohara A."/>
            <person name="Ohji S."/>
            <person name="Ichikawa N."/>
        </authorList>
    </citation>
    <scope>NUCLEOTIDE SEQUENCE [LARGE SCALE GENOMIC DNA]</scope>
    <source>
        <strain evidence="5 6">NBRC 3858</strain>
    </source>
</reference>
<dbReference type="RefSeq" id="WP_146868736.1">
    <property type="nucleotide sequence ID" value="NZ_BKBC01000038.1"/>
</dbReference>
<dbReference type="EMBL" id="BKBC01000038">
    <property type="protein sequence ID" value="GEQ22042.1"/>
    <property type="molecule type" value="Genomic_DNA"/>
</dbReference>
<dbReference type="SUPFAM" id="SSF116734">
    <property type="entry name" value="DNA methylase specificity domain"/>
    <property type="match status" value="2"/>
</dbReference>
<organism evidence="5 6">
    <name type="scientific">Clostridium butyricum</name>
    <dbReference type="NCBI Taxonomy" id="1492"/>
    <lineage>
        <taxon>Bacteria</taxon>
        <taxon>Bacillati</taxon>
        <taxon>Bacillota</taxon>
        <taxon>Clostridia</taxon>
        <taxon>Eubacteriales</taxon>
        <taxon>Clostridiaceae</taxon>
        <taxon>Clostridium</taxon>
    </lineage>
</organism>
<evidence type="ECO:0000256" key="2">
    <source>
        <dbReference type="ARBA" id="ARBA00022747"/>
    </source>
</evidence>
<dbReference type="Proteomes" id="UP000321089">
    <property type="component" value="Unassembled WGS sequence"/>
</dbReference>
<keyword evidence="3" id="KW-0238">DNA-binding</keyword>
<evidence type="ECO:0000313" key="6">
    <source>
        <dbReference type="Proteomes" id="UP000321089"/>
    </source>
</evidence>
<dbReference type="GO" id="GO:0009307">
    <property type="term" value="P:DNA restriction-modification system"/>
    <property type="evidence" value="ECO:0007669"/>
    <property type="project" value="UniProtKB-KW"/>
</dbReference>
<dbReference type="Gene3D" id="3.90.220.20">
    <property type="entry name" value="DNA methylase specificity domains"/>
    <property type="match status" value="2"/>
</dbReference>
<proteinExistence type="inferred from homology"/>
<keyword evidence="2" id="KW-0680">Restriction system</keyword>
<dbReference type="GO" id="GO:0003677">
    <property type="term" value="F:DNA binding"/>
    <property type="evidence" value="ECO:0007669"/>
    <property type="project" value="UniProtKB-KW"/>
</dbReference>
<dbReference type="InterPro" id="IPR052021">
    <property type="entry name" value="Type-I_RS_S_subunit"/>
</dbReference>
<dbReference type="PANTHER" id="PTHR30408:SF12">
    <property type="entry name" value="TYPE I RESTRICTION ENZYME MJAVIII SPECIFICITY SUBUNIT"/>
    <property type="match status" value="1"/>
</dbReference>
<accession>A0A512TP45</accession>
<dbReference type="PANTHER" id="PTHR30408">
    <property type="entry name" value="TYPE-1 RESTRICTION ENZYME ECOKI SPECIFICITY PROTEIN"/>
    <property type="match status" value="1"/>
</dbReference>
<dbReference type="InterPro" id="IPR044946">
    <property type="entry name" value="Restrct_endonuc_typeI_TRD_sf"/>
</dbReference>
<feature type="domain" description="Type I restriction modification DNA specificity" evidence="4">
    <location>
        <begin position="330"/>
        <end position="391"/>
    </location>
</feature>
<feature type="domain" description="Type I restriction modification DNA specificity" evidence="4">
    <location>
        <begin position="18"/>
        <end position="193"/>
    </location>
</feature>
<gene>
    <name evidence="5" type="ORF">CBU02nite_25480</name>
</gene>
<comment type="caution">
    <text evidence="5">The sequence shown here is derived from an EMBL/GenBank/DDBJ whole genome shotgun (WGS) entry which is preliminary data.</text>
</comment>
<comment type="similarity">
    <text evidence="1">Belongs to the type-I restriction system S methylase family.</text>
</comment>
<name>A0A512TP45_CLOBU</name>
<dbReference type="Pfam" id="PF01420">
    <property type="entry name" value="Methylase_S"/>
    <property type="match status" value="2"/>
</dbReference>
<dbReference type="InterPro" id="IPR000055">
    <property type="entry name" value="Restrct_endonuc_typeI_TRD"/>
</dbReference>
<sequence>MNKNKEKVPKIRFPGFTEPWEQRKLGDVVSYIVDNRGKNPTYYCSEGIPVIDNFMIKNTLYPELGTATRFIDEELYQNFIRKYNEIDDILLTLVGNGIGNISLFPADKAVIIQNTLGLRTDENKRFLFFLLMSKNQEIVKLDRGMAQPSIRQDEILDISIKIPKMEEQEKIGTYFSNLDNLITLHQRKLNHLKDKKKGLLQKMFPKNGELVPELRFPEFTDPWEQRKVGEFLTESKIKGSDGSKAKKLTVKLWRKGIVPKEEIYQGSSATQYYVRKSGQFMYGKLDFLNQAFGIVPPELDGYESTLDSPAFDFKDGINSGFFLEYISLKRFYKYQGNTANGSRKAKRIHADTFFEMPISVPRHDEQKKIGSFFQNIDNLITLHQRKLDHLKEQKKALLQQMFI</sequence>
<protein>
    <submittedName>
        <fullName evidence="5">Type I restriction-modification protein subunit S</fullName>
    </submittedName>
</protein>
<evidence type="ECO:0000313" key="5">
    <source>
        <dbReference type="EMBL" id="GEQ22042.1"/>
    </source>
</evidence>
<evidence type="ECO:0000256" key="3">
    <source>
        <dbReference type="ARBA" id="ARBA00023125"/>
    </source>
</evidence>
<dbReference type="AlphaFoldDB" id="A0A512TP45"/>
<evidence type="ECO:0000256" key="1">
    <source>
        <dbReference type="ARBA" id="ARBA00010923"/>
    </source>
</evidence>
<dbReference type="Gene3D" id="1.10.287.1120">
    <property type="entry name" value="Bipartite methylase S protein"/>
    <property type="match status" value="1"/>
</dbReference>
<evidence type="ECO:0000259" key="4">
    <source>
        <dbReference type="Pfam" id="PF01420"/>
    </source>
</evidence>